<proteinExistence type="predicted"/>
<evidence type="ECO:0000313" key="3">
    <source>
        <dbReference type="Proteomes" id="UP000800094"/>
    </source>
</evidence>
<dbReference type="OrthoDB" id="5243686at2759"/>
<dbReference type="AlphaFoldDB" id="A0A6A6I605"/>
<reference evidence="2" key="1">
    <citation type="journal article" date="2020" name="Stud. Mycol.">
        <title>101 Dothideomycetes genomes: a test case for predicting lifestyles and emergence of pathogens.</title>
        <authorList>
            <person name="Haridas S."/>
            <person name="Albert R."/>
            <person name="Binder M."/>
            <person name="Bloem J."/>
            <person name="Labutti K."/>
            <person name="Salamov A."/>
            <person name="Andreopoulos B."/>
            <person name="Baker S."/>
            <person name="Barry K."/>
            <person name="Bills G."/>
            <person name="Bluhm B."/>
            <person name="Cannon C."/>
            <person name="Castanera R."/>
            <person name="Culley D."/>
            <person name="Daum C."/>
            <person name="Ezra D."/>
            <person name="Gonzalez J."/>
            <person name="Henrissat B."/>
            <person name="Kuo A."/>
            <person name="Liang C."/>
            <person name="Lipzen A."/>
            <person name="Lutzoni F."/>
            <person name="Magnuson J."/>
            <person name="Mondo S."/>
            <person name="Nolan M."/>
            <person name="Ohm R."/>
            <person name="Pangilinan J."/>
            <person name="Park H.-J."/>
            <person name="Ramirez L."/>
            <person name="Alfaro M."/>
            <person name="Sun H."/>
            <person name="Tritt A."/>
            <person name="Yoshinaga Y."/>
            <person name="Zwiers L.-H."/>
            <person name="Turgeon B."/>
            <person name="Goodwin S."/>
            <person name="Spatafora J."/>
            <person name="Crous P."/>
            <person name="Grigoriev I."/>
        </authorList>
    </citation>
    <scope>NUCLEOTIDE SEQUENCE</scope>
    <source>
        <strain evidence="2">CBS 122368</strain>
    </source>
</reference>
<dbReference type="RefSeq" id="XP_033680978.1">
    <property type="nucleotide sequence ID" value="XM_033827013.1"/>
</dbReference>
<keyword evidence="3" id="KW-1185">Reference proteome</keyword>
<protein>
    <submittedName>
        <fullName evidence="2">Uncharacterized protein</fullName>
    </submittedName>
</protein>
<dbReference type="EMBL" id="ML987199">
    <property type="protein sequence ID" value="KAF2245974.1"/>
    <property type="molecule type" value="Genomic_DNA"/>
</dbReference>
<organism evidence="2 3">
    <name type="scientific">Trematosphaeria pertusa</name>
    <dbReference type="NCBI Taxonomy" id="390896"/>
    <lineage>
        <taxon>Eukaryota</taxon>
        <taxon>Fungi</taxon>
        <taxon>Dikarya</taxon>
        <taxon>Ascomycota</taxon>
        <taxon>Pezizomycotina</taxon>
        <taxon>Dothideomycetes</taxon>
        <taxon>Pleosporomycetidae</taxon>
        <taxon>Pleosporales</taxon>
        <taxon>Massarineae</taxon>
        <taxon>Trematosphaeriaceae</taxon>
        <taxon>Trematosphaeria</taxon>
    </lineage>
</organism>
<evidence type="ECO:0000313" key="2">
    <source>
        <dbReference type="EMBL" id="KAF2245974.1"/>
    </source>
</evidence>
<accession>A0A6A6I605</accession>
<evidence type="ECO:0000256" key="1">
    <source>
        <dbReference type="SAM" id="MobiDB-lite"/>
    </source>
</evidence>
<sequence length="245" mass="27933">MSFQLQPPYLFRIDEIAETSTTVPRQRPDGHWEPSTNAGANVRRGGGVSGVWWYCNKQYFQAVELDDGPPIGSSLYKTYSVYYSDGCGIWVMDADATTLTNGDWHSWHTLTFDHYDDYSSYLTNAGEHHTLCIQRSGQRWPTLLLPDIYHTGRRITSASQYGGLIGELPILLGLIALSTPRAWLPNVLPTMFMGGKWQIHQYSQPREHQRGIVVYVYTAPSTWADGSNADDLRNYEEGRWGKYYH</sequence>
<gene>
    <name evidence="2" type="ORF">BU26DRAFT_507635</name>
</gene>
<name>A0A6A6I605_9PLEO</name>
<dbReference type="Proteomes" id="UP000800094">
    <property type="component" value="Unassembled WGS sequence"/>
</dbReference>
<feature type="region of interest" description="Disordered" evidence="1">
    <location>
        <begin position="21"/>
        <end position="41"/>
    </location>
</feature>
<dbReference type="GeneID" id="54580343"/>